<comment type="caution">
    <text evidence="1">The sequence shown here is derived from an EMBL/GenBank/DDBJ whole genome shotgun (WGS) entry which is preliminary data.</text>
</comment>
<dbReference type="EMBL" id="JACGWN010000009">
    <property type="protein sequence ID" value="KAL0433324.1"/>
    <property type="molecule type" value="Genomic_DNA"/>
</dbReference>
<organism evidence="1">
    <name type="scientific">Sesamum latifolium</name>
    <dbReference type="NCBI Taxonomy" id="2727402"/>
    <lineage>
        <taxon>Eukaryota</taxon>
        <taxon>Viridiplantae</taxon>
        <taxon>Streptophyta</taxon>
        <taxon>Embryophyta</taxon>
        <taxon>Tracheophyta</taxon>
        <taxon>Spermatophyta</taxon>
        <taxon>Magnoliopsida</taxon>
        <taxon>eudicotyledons</taxon>
        <taxon>Gunneridae</taxon>
        <taxon>Pentapetalae</taxon>
        <taxon>asterids</taxon>
        <taxon>lamiids</taxon>
        <taxon>Lamiales</taxon>
        <taxon>Pedaliaceae</taxon>
        <taxon>Sesamum</taxon>
    </lineage>
</organism>
<proteinExistence type="predicted"/>
<dbReference type="AlphaFoldDB" id="A0AAW2VUG2"/>
<dbReference type="PANTHER" id="PTHR10775:SF188">
    <property type="entry name" value="TRANSPOSASE-ASSOCIATED DOMAIN-CONTAINING PROTEIN"/>
    <property type="match status" value="1"/>
</dbReference>
<dbReference type="PANTHER" id="PTHR10775">
    <property type="entry name" value="OS08G0208400 PROTEIN"/>
    <property type="match status" value="1"/>
</dbReference>
<reference evidence="1" key="2">
    <citation type="journal article" date="2024" name="Plant">
        <title>Genomic evolution and insights into agronomic trait innovations of Sesamum species.</title>
        <authorList>
            <person name="Miao H."/>
            <person name="Wang L."/>
            <person name="Qu L."/>
            <person name="Liu H."/>
            <person name="Sun Y."/>
            <person name="Le M."/>
            <person name="Wang Q."/>
            <person name="Wei S."/>
            <person name="Zheng Y."/>
            <person name="Lin W."/>
            <person name="Duan Y."/>
            <person name="Cao H."/>
            <person name="Xiong S."/>
            <person name="Wang X."/>
            <person name="Wei L."/>
            <person name="Li C."/>
            <person name="Ma Q."/>
            <person name="Ju M."/>
            <person name="Zhao R."/>
            <person name="Li G."/>
            <person name="Mu C."/>
            <person name="Tian Q."/>
            <person name="Mei H."/>
            <person name="Zhang T."/>
            <person name="Gao T."/>
            <person name="Zhang H."/>
        </authorList>
    </citation>
    <scope>NUCLEOTIDE SEQUENCE</scope>
    <source>
        <strain evidence="1">KEN1</strain>
    </source>
</reference>
<protein>
    <submittedName>
        <fullName evidence="1">Uncharacterized protein</fullName>
    </submittedName>
</protein>
<accession>A0AAW2VUG2</accession>
<sequence>MNWAQRIIFDAVGPAFWSSTYNQDGVAGDGMRLCPLDTGPSSYNYGGGPYDYVFGLTDRFHDVVHTAKQPLWNGWTTSQLAVVAELVDIKADGHISQRIYDRISQWGDHVMVHDHTLPLDYYNTKKLTKDLGLPMKKINVCKNDCMLYWKDDIDLDYCKFCGEARYKLTREPNPNRTKIPYVVLRYLPITPRLQRLYVSKATAEQMIWHATHQTEEGSMCHPSDAEAWRHFDRTHPDFAADT</sequence>
<name>A0AAW2VUG2_9LAMI</name>
<evidence type="ECO:0000313" key="1">
    <source>
        <dbReference type="EMBL" id="KAL0433324.1"/>
    </source>
</evidence>
<gene>
    <name evidence="1" type="ORF">Slati_2666700</name>
</gene>
<reference evidence="1" key="1">
    <citation type="submission" date="2020-06" db="EMBL/GenBank/DDBJ databases">
        <authorList>
            <person name="Li T."/>
            <person name="Hu X."/>
            <person name="Zhang T."/>
            <person name="Song X."/>
            <person name="Zhang H."/>
            <person name="Dai N."/>
            <person name="Sheng W."/>
            <person name="Hou X."/>
            <person name="Wei L."/>
        </authorList>
    </citation>
    <scope>NUCLEOTIDE SEQUENCE</scope>
    <source>
        <strain evidence="1">KEN1</strain>
        <tissue evidence="1">Leaf</tissue>
    </source>
</reference>